<dbReference type="EMBL" id="KZ852106">
    <property type="protein sequence ID" value="RDH26995.1"/>
    <property type="molecule type" value="Genomic_DNA"/>
</dbReference>
<comment type="subcellular location">
    <subcellularLocation>
        <location evidence="1">Cell membrane</location>
        <topology evidence="1">Multi-pass membrane protein</topology>
    </subcellularLocation>
</comment>
<dbReference type="EC" id="1.16.1.9" evidence="3"/>
<dbReference type="GO" id="GO:0006826">
    <property type="term" value="P:iron ion transport"/>
    <property type="evidence" value="ECO:0007669"/>
    <property type="project" value="TreeGrafter"/>
</dbReference>
<reference evidence="11 12" key="1">
    <citation type="submission" date="2018-07" db="EMBL/GenBank/DDBJ databases">
        <title>The genomes of Aspergillus section Nigri reveals drivers in fungal speciation.</title>
        <authorList>
            <consortium name="DOE Joint Genome Institute"/>
            <person name="Vesth T.C."/>
            <person name="Nybo J."/>
            <person name="Theobald S."/>
            <person name="Brandl J."/>
            <person name="Frisvad J.C."/>
            <person name="Nielsen K.F."/>
            <person name="Lyhne E.K."/>
            <person name="Kogle M.E."/>
            <person name="Kuo A."/>
            <person name="Riley R."/>
            <person name="Clum A."/>
            <person name="Nolan M."/>
            <person name="Lipzen A."/>
            <person name="Salamov A."/>
            <person name="Henrissat B."/>
            <person name="Wiebenga A."/>
            <person name="De vries R.P."/>
            <person name="Grigoriev I.V."/>
            <person name="Mortensen U.H."/>
            <person name="Andersen M.R."/>
            <person name="Baker S.E."/>
        </authorList>
    </citation>
    <scope>NUCLEOTIDE SEQUENCE [LARGE SCALE GENOMIC DNA]</scope>
    <source>
        <strain evidence="11 12">CBS 139.54b</strain>
    </source>
</reference>
<dbReference type="CDD" id="cd06186">
    <property type="entry name" value="NOX_Duox_like_FAD_NADP"/>
    <property type="match status" value="1"/>
</dbReference>
<evidence type="ECO:0000256" key="4">
    <source>
        <dbReference type="ARBA" id="ARBA00022448"/>
    </source>
</evidence>
<comment type="similarity">
    <text evidence="2">Belongs to the ferric reductase (FRE) family.</text>
</comment>
<comment type="catalytic activity">
    <reaction evidence="8">
        <text>2 a Fe(II)-siderophore + NADP(+) + H(+) = 2 a Fe(III)-siderophore + NADPH</text>
        <dbReference type="Rhea" id="RHEA:28795"/>
        <dbReference type="Rhea" id="RHEA-COMP:11342"/>
        <dbReference type="Rhea" id="RHEA-COMP:11344"/>
        <dbReference type="ChEBI" id="CHEBI:15378"/>
        <dbReference type="ChEBI" id="CHEBI:29033"/>
        <dbReference type="ChEBI" id="CHEBI:29034"/>
        <dbReference type="ChEBI" id="CHEBI:57783"/>
        <dbReference type="ChEBI" id="CHEBI:58349"/>
        <dbReference type="EC" id="1.16.1.9"/>
    </reaction>
</comment>
<dbReference type="GO" id="GO:0015677">
    <property type="term" value="P:copper ion import"/>
    <property type="evidence" value="ECO:0007669"/>
    <property type="project" value="TreeGrafter"/>
</dbReference>
<dbReference type="InterPro" id="IPR013121">
    <property type="entry name" value="Fe_red_NAD-bd_6"/>
</dbReference>
<evidence type="ECO:0000256" key="9">
    <source>
        <dbReference type="SAM" id="Phobius"/>
    </source>
</evidence>
<dbReference type="STRING" id="1341132.A0A3F3PJ87"/>
<keyword evidence="12" id="KW-1185">Reference proteome</keyword>
<evidence type="ECO:0000256" key="7">
    <source>
        <dbReference type="ARBA" id="ARBA00023002"/>
    </source>
</evidence>
<evidence type="ECO:0000256" key="2">
    <source>
        <dbReference type="ARBA" id="ARBA00006278"/>
    </source>
</evidence>
<evidence type="ECO:0000256" key="8">
    <source>
        <dbReference type="ARBA" id="ARBA00048483"/>
    </source>
</evidence>
<keyword evidence="9" id="KW-1133">Transmembrane helix</keyword>
<name>A0A3F3PJ87_9EURO</name>
<feature type="transmembrane region" description="Helical" evidence="9">
    <location>
        <begin position="74"/>
        <end position="95"/>
    </location>
</feature>
<feature type="transmembrane region" description="Helical" evidence="9">
    <location>
        <begin position="107"/>
        <end position="126"/>
    </location>
</feature>
<dbReference type="InterPro" id="IPR051410">
    <property type="entry name" value="Ferric/Cupric_Reductase"/>
</dbReference>
<evidence type="ECO:0000313" key="12">
    <source>
        <dbReference type="Proteomes" id="UP000253729"/>
    </source>
</evidence>
<keyword evidence="5" id="KW-1003">Cell membrane</keyword>
<dbReference type="GO" id="GO:0005886">
    <property type="term" value="C:plasma membrane"/>
    <property type="evidence" value="ECO:0007669"/>
    <property type="project" value="UniProtKB-SubCell"/>
</dbReference>
<evidence type="ECO:0000256" key="6">
    <source>
        <dbReference type="ARBA" id="ARBA00022982"/>
    </source>
</evidence>
<feature type="transmembrane region" description="Helical" evidence="9">
    <location>
        <begin position="195"/>
        <end position="215"/>
    </location>
</feature>
<protein>
    <recommendedName>
        <fullName evidence="3">ferric-chelate reductase (NADPH)</fullName>
        <ecNumber evidence="3">1.16.1.9</ecNumber>
    </recommendedName>
</protein>
<dbReference type="PANTHER" id="PTHR32361:SF26">
    <property type="entry name" value="FAD-BINDING 8 DOMAIN-CONTAINING PROTEIN-RELATED"/>
    <property type="match status" value="1"/>
</dbReference>
<dbReference type="InterPro" id="IPR017927">
    <property type="entry name" value="FAD-bd_FR_type"/>
</dbReference>
<dbReference type="AlphaFoldDB" id="A0A3F3PJ87"/>
<feature type="domain" description="FAD-binding FR-type" evidence="10">
    <location>
        <begin position="201"/>
        <end position="325"/>
    </location>
</feature>
<dbReference type="Pfam" id="PF08030">
    <property type="entry name" value="NAD_binding_6"/>
    <property type="match status" value="1"/>
</dbReference>
<dbReference type="PROSITE" id="PS51384">
    <property type="entry name" value="FAD_FR"/>
    <property type="match status" value="1"/>
</dbReference>
<keyword evidence="6" id="KW-0249">Electron transport</keyword>
<dbReference type="GeneID" id="38138240"/>
<evidence type="ECO:0000256" key="3">
    <source>
        <dbReference type="ARBA" id="ARBA00012668"/>
    </source>
</evidence>
<organism evidence="11 12">
    <name type="scientific">Aspergillus welwitschiae</name>
    <dbReference type="NCBI Taxonomy" id="1341132"/>
    <lineage>
        <taxon>Eukaryota</taxon>
        <taxon>Fungi</taxon>
        <taxon>Dikarya</taxon>
        <taxon>Ascomycota</taxon>
        <taxon>Pezizomycotina</taxon>
        <taxon>Eurotiomycetes</taxon>
        <taxon>Eurotiomycetidae</taxon>
        <taxon>Eurotiales</taxon>
        <taxon>Aspergillaceae</taxon>
        <taxon>Aspergillus</taxon>
        <taxon>Aspergillus subgen. Circumdati</taxon>
    </lineage>
</organism>
<proteinExistence type="inferred from homology"/>
<evidence type="ECO:0000313" key="11">
    <source>
        <dbReference type="EMBL" id="RDH26995.1"/>
    </source>
</evidence>
<dbReference type="GO" id="GO:0006879">
    <property type="term" value="P:intracellular iron ion homeostasis"/>
    <property type="evidence" value="ECO:0007669"/>
    <property type="project" value="TreeGrafter"/>
</dbReference>
<evidence type="ECO:0000259" key="10">
    <source>
        <dbReference type="PROSITE" id="PS51384"/>
    </source>
</evidence>
<gene>
    <name evidence="11" type="ORF">BDQ94DRAFT_164030</name>
</gene>
<keyword evidence="9" id="KW-0472">Membrane</keyword>
<keyword evidence="9" id="KW-0812">Transmembrane</keyword>
<dbReference type="SUPFAM" id="SSF52343">
    <property type="entry name" value="Ferredoxin reductase-like, C-terminal NADP-linked domain"/>
    <property type="match status" value="1"/>
</dbReference>
<keyword evidence="7" id="KW-0560">Oxidoreductase</keyword>
<sequence length="489" mass="56169">MLLYLGWRIFLNCYFVYVRPWWLVHVVYPSFQPHQLNIKIILKPRLMGPIIYFAGTAIFNLIGVNTISEAGIRAARLSIFTLLLLFWAGDHEFGARLLGIASGTYQYIHRISAIMAVLQGAIHVAIKSQEIQFSYSDTVQIYGLIVRCMLLSLLLLPLVRRRVYEVFLRTHQGCAIFTLYSIWRHVHTSYTKYWVYLLAITFMTTATLQVSRMLFRNISGRQKTTRCISELCGNDIVRITVLLPRPWVVRAGESISLNIPGLGFRYIFQSHPFSIAWWDEDTAGRIHSISLLIRARSGFTKKLIKYSPIERRAWIDGPFGPSNVSSIGPLGVEDYSHVFMVTTGIGIAAQLPYIKQLLAQTYKGQTRTRKISLVWQLQREGDWEGARDWLQSLVEQDNGCMLSVTIYDQLETPSKVAHTFGYHRLITVYCGKVDWKIQLTEEIHNQIGQLLVAVSANRVVRKHIRELVHDNSAQGIEIFELAFQPWDRC</sequence>
<evidence type="ECO:0000256" key="5">
    <source>
        <dbReference type="ARBA" id="ARBA00022475"/>
    </source>
</evidence>
<dbReference type="GO" id="GO:0052851">
    <property type="term" value="F:ferric-chelate reductase (NADPH) activity"/>
    <property type="evidence" value="ECO:0007669"/>
    <property type="project" value="UniProtKB-EC"/>
</dbReference>
<dbReference type="RefSeq" id="XP_026620017.1">
    <property type="nucleotide sequence ID" value="XM_026769884.1"/>
</dbReference>
<dbReference type="InterPro" id="IPR039261">
    <property type="entry name" value="FNR_nucleotide-bd"/>
</dbReference>
<keyword evidence="4" id="KW-0813">Transport</keyword>
<feature type="transmembrane region" description="Helical" evidence="9">
    <location>
        <begin position="138"/>
        <end position="159"/>
    </location>
</feature>
<dbReference type="InterPro" id="IPR017938">
    <property type="entry name" value="Riboflavin_synthase-like_b-brl"/>
</dbReference>
<feature type="transmembrane region" description="Helical" evidence="9">
    <location>
        <begin position="6"/>
        <end position="28"/>
    </location>
</feature>
<dbReference type="InterPro" id="IPR013112">
    <property type="entry name" value="FAD-bd_8"/>
</dbReference>
<evidence type="ECO:0000256" key="1">
    <source>
        <dbReference type="ARBA" id="ARBA00004651"/>
    </source>
</evidence>
<dbReference type="Gene3D" id="3.40.50.80">
    <property type="entry name" value="Nucleotide-binding domain of ferredoxin-NADP reductase (FNR) module"/>
    <property type="match status" value="1"/>
</dbReference>
<dbReference type="SUPFAM" id="SSF63380">
    <property type="entry name" value="Riboflavin synthase domain-like"/>
    <property type="match status" value="1"/>
</dbReference>
<accession>A0A3F3PJ87</accession>
<dbReference type="PANTHER" id="PTHR32361">
    <property type="entry name" value="FERRIC/CUPRIC REDUCTASE TRANSMEMBRANE COMPONENT"/>
    <property type="match status" value="1"/>
</dbReference>
<dbReference type="Pfam" id="PF08022">
    <property type="entry name" value="FAD_binding_8"/>
    <property type="match status" value="1"/>
</dbReference>
<feature type="transmembrane region" description="Helical" evidence="9">
    <location>
        <begin position="49"/>
        <end position="68"/>
    </location>
</feature>
<dbReference type="Proteomes" id="UP000253729">
    <property type="component" value="Unassembled WGS sequence"/>
</dbReference>